<keyword evidence="2 3" id="KW-0808">Transferase</keyword>
<dbReference type="AlphaFoldDB" id="A0A4R2E7U9"/>
<evidence type="ECO:0000313" key="5">
    <source>
        <dbReference type="EMBL" id="TCN62886.1"/>
    </source>
</evidence>
<dbReference type="Pfam" id="PF02801">
    <property type="entry name" value="Ketoacyl-synt_C"/>
    <property type="match status" value="1"/>
</dbReference>
<dbReference type="PROSITE" id="PS52004">
    <property type="entry name" value="KS3_2"/>
    <property type="match status" value="1"/>
</dbReference>
<dbReference type="PROSITE" id="PS00606">
    <property type="entry name" value="KS3_1"/>
    <property type="match status" value="1"/>
</dbReference>
<evidence type="ECO:0000256" key="2">
    <source>
        <dbReference type="ARBA" id="ARBA00022679"/>
    </source>
</evidence>
<dbReference type="PANTHER" id="PTHR11712">
    <property type="entry name" value="POLYKETIDE SYNTHASE-RELATED"/>
    <property type="match status" value="1"/>
</dbReference>
<feature type="domain" description="Ketosynthase family 3 (KS3)" evidence="4">
    <location>
        <begin position="1"/>
        <end position="392"/>
    </location>
</feature>
<name>A0A4R2E7U9_9BACT</name>
<keyword evidence="6" id="KW-1185">Reference proteome</keyword>
<dbReference type="InterPro" id="IPR000794">
    <property type="entry name" value="Beta-ketoacyl_synthase"/>
</dbReference>
<proteinExistence type="inferred from homology"/>
<dbReference type="EMBL" id="SLWB01000017">
    <property type="protein sequence ID" value="TCN62886.1"/>
    <property type="molecule type" value="Genomic_DNA"/>
</dbReference>
<comment type="caution">
    <text evidence="5">The sequence shown here is derived from an EMBL/GenBank/DDBJ whole genome shotgun (WGS) entry which is preliminary data.</text>
</comment>
<dbReference type="GO" id="GO:0005829">
    <property type="term" value="C:cytosol"/>
    <property type="evidence" value="ECO:0007669"/>
    <property type="project" value="TreeGrafter"/>
</dbReference>
<evidence type="ECO:0000259" key="4">
    <source>
        <dbReference type="PROSITE" id="PS52004"/>
    </source>
</evidence>
<dbReference type="SMART" id="SM00825">
    <property type="entry name" value="PKS_KS"/>
    <property type="match status" value="1"/>
</dbReference>
<organism evidence="5 6">
    <name type="scientific">Acetobacteroides hydrogenigenes</name>
    <dbReference type="NCBI Taxonomy" id="979970"/>
    <lineage>
        <taxon>Bacteria</taxon>
        <taxon>Pseudomonadati</taxon>
        <taxon>Bacteroidota</taxon>
        <taxon>Bacteroidia</taxon>
        <taxon>Bacteroidales</taxon>
        <taxon>Rikenellaceae</taxon>
        <taxon>Acetobacteroides</taxon>
    </lineage>
</organism>
<comment type="similarity">
    <text evidence="1 3">Belongs to the thiolase-like superfamily. Beta-ketoacyl-ACP synthases family.</text>
</comment>
<evidence type="ECO:0000256" key="3">
    <source>
        <dbReference type="RuleBase" id="RU003694"/>
    </source>
</evidence>
<dbReference type="InterPro" id="IPR014030">
    <property type="entry name" value="Ketoacyl_synth_N"/>
</dbReference>
<dbReference type="Proteomes" id="UP000294830">
    <property type="component" value="Unassembled WGS sequence"/>
</dbReference>
<dbReference type="SUPFAM" id="SSF53901">
    <property type="entry name" value="Thiolase-like"/>
    <property type="match status" value="2"/>
</dbReference>
<dbReference type="GO" id="GO:0004315">
    <property type="term" value="F:3-oxoacyl-[acyl-carrier-protein] synthase activity"/>
    <property type="evidence" value="ECO:0007669"/>
    <property type="project" value="InterPro"/>
</dbReference>
<dbReference type="InterPro" id="IPR016039">
    <property type="entry name" value="Thiolase-like"/>
</dbReference>
<evidence type="ECO:0000313" key="6">
    <source>
        <dbReference type="Proteomes" id="UP000294830"/>
    </source>
</evidence>
<reference evidence="5 6" key="1">
    <citation type="submission" date="2019-03" db="EMBL/GenBank/DDBJ databases">
        <title>Genomic Encyclopedia of Archaeal and Bacterial Type Strains, Phase II (KMG-II): from individual species to whole genera.</title>
        <authorList>
            <person name="Goeker M."/>
        </authorList>
    </citation>
    <scope>NUCLEOTIDE SEQUENCE [LARGE SCALE GENOMIC DNA]</scope>
    <source>
        <strain evidence="5 6">RL-C</strain>
    </source>
</reference>
<dbReference type="InterPro" id="IPR014031">
    <property type="entry name" value="Ketoacyl_synth_C"/>
</dbReference>
<dbReference type="Gene3D" id="3.40.47.10">
    <property type="match status" value="1"/>
</dbReference>
<sequence>MQICVSGIGVVSSIGIGVDANVASLASQKDGMGSITLFDSTHNLPVSEVKASNRELVQILSLPERNTYSRTALLGMLAANEALKDAGIDLDKLRVGLVSATSVGGMDLTYGFYEEFAKDSSKGRLRNVASHDCYDSTHKIAEYCGIKGFSTTISTACSSAANAVMLGARLIKHGYLDCVVVGGTDALCKFTLNGFNSLMILDSQKCRPFDNSRAGLNLGEGAGYIVLQRTDTVSRKPYCLLGGFANANDAYHQTASSAEGNGAYLAMSQALSMSGLKPSDISYINVHGTGTPNNDASEGAALRRLFGDSVPAFSSTKSYTGHTLAAAGGIEAVFSVLSIDRGMIFPNLNFTSPIEGLGLTPETSFSEGNDISAVMSNSFGFGGNNSSLIFTKKDGSLHQ</sequence>
<evidence type="ECO:0000256" key="1">
    <source>
        <dbReference type="ARBA" id="ARBA00008467"/>
    </source>
</evidence>
<dbReference type="RefSeq" id="WP_131840294.1">
    <property type="nucleotide sequence ID" value="NZ_SLWB01000017.1"/>
</dbReference>
<dbReference type="InterPro" id="IPR020841">
    <property type="entry name" value="PKS_Beta-ketoAc_synthase_dom"/>
</dbReference>
<accession>A0A4R2E7U9</accession>
<dbReference type="Pfam" id="PF00109">
    <property type="entry name" value="ketoacyl-synt"/>
    <property type="match status" value="1"/>
</dbReference>
<dbReference type="PANTHER" id="PTHR11712:SF336">
    <property type="entry name" value="3-OXOACYL-[ACYL-CARRIER-PROTEIN] SYNTHASE, MITOCHONDRIAL"/>
    <property type="match status" value="1"/>
</dbReference>
<gene>
    <name evidence="5" type="ORF">CLV25_11721</name>
</gene>
<dbReference type="GO" id="GO:0006633">
    <property type="term" value="P:fatty acid biosynthetic process"/>
    <property type="evidence" value="ECO:0007669"/>
    <property type="project" value="InterPro"/>
</dbReference>
<dbReference type="InterPro" id="IPR018201">
    <property type="entry name" value="Ketoacyl_synth_AS"/>
</dbReference>
<protein>
    <submittedName>
        <fullName evidence="5">3-oxoacyl-[acyl-carrier-protein] synthase-1</fullName>
    </submittedName>
</protein>
<dbReference type="OrthoDB" id="9808669at2"/>
<dbReference type="CDD" id="cd00834">
    <property type="entry name" value="KAS_I_II"/>
    <property type="match status" value="1"/>
</dbReference>